<comment type="caution">
    <text evidence="2">The sequence shown here is derived from an EMBL/GenBank/DDBJ whole genome shotgun (WGS) entry which is preliminary data.</text>
</comment>
<dbReference type="Gene3D" id="3.15.10.10">
    <property type="entry name" value="Bactericidal permeability-increasing protein, domain 1"/>
    <property type="match status" value="1"/>
</dbReference>
<feature type="signal peptide" evidence="1">
    <location>
        <begin position="1"/>
        <end position="16"/>
    </location>
</feature>
<evidence type="ECO:0000256" key="1">
    <source>
        <dbReference type="SAM" id="SignalP"/>
    </source>
</evidence>
<dbReference type="Proteomes" id="UP001295684">
    <property type="component" value="Unassembled WGS sequence"/>
</dbReference>
<keyword evidence="1" id="KW-0732">Signal</keyword>
<dbReference type="EMBL" id="CAMPGE010010824">
    <property type="protein sequence ID" value="CAI2369674.1"/>
    <property type="molecule type" value="Genomic_DNA"/>
</dbReference>
<dbReference type="InterPro" id="IPR032942">
    <property type="entry name" value="BPI/LBP/Plunc"/>
</dbReference>
<dbReference type="SUPFAM" id="SSF55394">
    <property type="entry name" value="Bactericidal permeability-increasing protein, BPI"/>
    <property type="match status" value="1"/>
</dbReference>
<dbReference type="GO" id="GO:0008289">
    <property type="term" value="F:lipid binding"/>
    <property type="evidence" value="ECO:0007669"/>
    <property type="project" value="InterPro"/>
</dbReference>
<protein>
    <submittedName>
        <fullName evidence="2">Uncharacterized protein</fullName>
    </submittedName>
</protein>
<feature type="chain" id="PRO_5042144732" evidence="1">
    <location>
        <begin position="17"/>
        <end position="445"/>
    </location>
</feature>
<evidence type="ECO:0000313" key="3">
    <source>
        <dbReference type="Proteomes" id="UP001295684"/>
    </source>
</evidence>
<organism evidence="2 3">
    <name type="scientific">Euplotes crassus</name>
    <dbReference type="NCBI Taxonomy" id="5936"/>
    <lineage>
        <taxon>Eukaryota</taxon>
        <taxon>Sar</taxon>
        <taxon>Alveolata</taxon>
        <taxon>Ciliophora</taxon>
        <taxon>Intramacronucleata</taxon>
        <taxon>Spirotrichea</taxon>
        <taxon>Hypotrichia</taxon>
        <taxon>Euplotida</taxon>
        <taxon>Euplotidae</taxon>
        <taxon>Moneuplotes</taxon>
    </lineage>
</organism>
<dbReference type="AlphaFoldDB" id="A0AAD1UJ13"/>
<sequence length="445" mass="49649">MRIVAMTFLLVGLCLCTEPQPPGIVGTVGLDFLNRIKDIYFSNIVRELNNMKIDEVNDRHYKLWNIDMTFYIPLPEDLILSIDAQNDGLRVQVRNMLITGKLNWKVKLGKLIKIRGHADIKGVCDEISIVLGFTTQERDGYLIPAVFTKSVDVSLDKHKWHATTGNNVIQKVGNTIIKALRGPILKKVKQNCIIDSLNKDMPRIMNEEIRKSFEIEAPLTPWLNMNFALVSPIKASANSLILPINGTIYLPGSHLNFTHKPSEIMLNQKASESDVSLAVGDYVFSTFADSLNQFEFEYNIAADGYDIQIAIPGNSSSFSIVNTEKGLHVVAKGNCTVIQTGTSFDVDISGDLSFNFTNGDGDNMLYFNPIVDKNSLNISTSNVFLVREKLGLGMLSPLFGPIIGFFAKRLEFKSIPVKKIPNFPLVLNYSSTEFTPNYMAVRLDV</sequence>
<evidence type="ECO:0000313" key="2">
    <source>
        <dbReference type="EMBL" id="CAI2369674.1"/>
    </source>
</evidence>
<keyword evidence="3" id="KW-1185">Reference proteome</keyword>
<proteinExistence type="predicted"/>
<dbReference type="PANTHER" id="PTHR10504">
    <property type="entry name" value="BACTERICIDAL PERMEABILITY-INCREASING BPI PROTEIN-RELATED"/>
    <property type="match status" value="1"/>
</dbReference>
<reference evidence="2" key="1">
    <citation type="submission" date="2023-07" db="EMBL/GenBank/DDBJ databases">
        <authorList>
            <consortium name="AG Swart"/>
            <person name="Singh M."/>
            <person name="Singh A."/>
            <person name="Seah K."/>
            <person name="Emmerich C."/>
        </authorList>
    </citation>
    <scope>NUCLEOTIDE SEQUENCE</scope>
    <source>
        <strain evidence="2">DP1</strain>
    </source>
</reference>
<dbReference type="Gene3D" id="3.15.20.10">
    <property type="entry name" value="Bactericidal permeability-increasing protein, domain 2"/>
    <property type="match status" value="1"/>
</dbReference>
<dbReference type="InterPro" id="IPR017943">
    <property type="entry name" value="Bactericidal_perm-incr_a/b_dom"/>
</dbReference>
<accession>A0AAD1UJ13</accession>
<gene>
    <name evidence="2" type="ORF">ECRASSUSDP1_LOCUS10977</name>
</gene>
<name>A0AAD1UJ13_EUPCR</name>
<dbReference type="PANTHER" id="PTHR10504:SF131">
    <property type="entry name" value="BPI2 DOMAIN-CONTAINING PROTEIN"/>
    <property type="match status" value="1"/>
</dbReference>